<evidence type="ECO:0000313" key="7">
    <source>
        <dbReference type="WBParaSite" id="MBELARI_LOCUS4816"/>
    </source>
</evidence>
<dbReference type="InterPro" id="IPR007133">
    <property type="entry name" value="RNA_pol_II-assoc_Paf1"/>
</dbReference>
<comment type="subcellular location">
    <subcellularLocation>
        <location evidence="1">Nucleus</location>
    </subcellularLocation>
</comment>
<keyword evidence="4" id="KW-0539">Nucleus</keyword>
<dbReference type="Pfam" id="PF03985">
    <property type="entry name" value="Paf1"/>
    <property type="match status" value="1"/>
</dbReference>
<dbReference type="PANTHER" id="PTHR23188">
    <property type="entry name" value="RNA POLYMERASE II-ASSOCIATED FACTOR 1 HOMOLOG"/>
    <property type="match status" value="1"/>
</dbReference>
<dbReference type="GO" id="GO:0006368">
    <property type="term" value="P:transcription elongation by RNA polymerase II"/>
    <property type="evidence" value="ECO:0007669"/>
    <property type="project" value="InterPro"/>
</dbReference>
<organism evidence="6 7">
    <name type="scientific">Mesorhabditis belari</name>
    <dbReference type="NCBI Taxonomy" id="2138241"/>
    <lineage>
        <taxon>Eukaryota</taxon>
        <taxon>Metazoa</taxon>
        <taxon>Ecdysozoa</taxon>
        <taxon>Nematoda</taxon>
        <taxon>Chromadorea</taxon>
        <taxon>Rhabditida</taxon>
        <taxon>Rhabditina</taxon>
        <taxon>Rhabditomorpha</taxon>
        <taxon>Rhabditoidea</taxon>
        <taxon>Rhabditidae</taxon>
        <taxon>Mesorhabditinae</taxon>
        <taxon>Mesorhabditis</taxon>
    </lineage>
</organism>
<dbReference type="GO" id="GO:0016593">
    <property type="term" value="C:Cdc73/Paf1 complex"/>
    <property type="evidence" value="ECO:0007669"/>
    <property type="project" value="InterPro"/>
</dbReference>
<feature type="compositionally biased region" description="Low complexity" evidence="5">
    <location>
        <begin position="1"/>
        <end position="11"/>
    </location>
</feature>
<dbReference type="WBParaSite" id="MBELARI_LOCUS4816">
    <property type="protein sequence ID" value="MBELARI_LOCUS4816"/>
    <property type="gene ID" value="MBELARI_LOCUS4816"/>
</dbReference>
<comment type="similarity">
    <text evidence="2">Belongs to the PAF1 family.</text>
</comment>
<feature type="region of interest" description="Disordered" evidence="5">
    <location>
        <begin position="1"/>
        <end position="25"/>
    </location>
</feature>
<reference evidence="7" key="1">
    <citation type="submission" date="2024-02" db="UniProtKB">
        <authorList>
            <consortium name="WormBaseParasite"/>
        </authorList>
    </citation>
    <scope>IDENTIFICATION</scope>
</reference>
<keyword evidence="6" id="KW-1185">Reference proteome</keyword>
<feature type="region of interest" description="Disordered" evidence="5">
    <location>
        <begin position="374"/>
        <end position="447"/>
    </location>
</feature>
<dbReference type="AlphaFoldDB" id="A0AAF3FCV6"/>
<accession>A0AAF3FCV6</accession>
<dbReference type="Proteomes" id="UP000887575">
    <property type="component" value="Unassembled WGS sequence"/>
</dbReference>
<evidence type="ECO:0000256" key="3">
    <source>
        <dbReference type="ARBA" id="ARBA00020462"/>
    </source>
</evidence>
<sequence length="447" mass="51366">MRPSQQSSRPSIQPGGAQTGSRPPQNRNADFICTLKYSNALPDLPFSGKFLPCPFVSLDRFVEYKATQLEKEHRFEVQSEADVGVKIDLIDPLTYSIPVRPLELNQTDAILVSDETSGALNNSRSLQHSKVVPWMRKTEYISSEFNRFGVTANRQETRVGYKMQKNKKDELTYQDRQSKVDAIAKTFVDVKKKVTKHYNKKDVYAVEELPLLPDVELWKYSFALVQFDADPSPSGVNETMKKTVMGQGQIRGMQDASGEQFVTYFCPNDETLQKRYDDKEKKRLYDPEMIYEYPQCREYTWNVRNKGTKGFIQDSYFFSFRDEGIYYNELGTSVKLTRRKHTMHKRAVLALTHCEPSEDEVLQLDQRLATLLQRGVEEDEADGEESDGNESDEEKSDEEDDDEEKDEEKNEESEKESEKEETPPRRGGASAEIVSKNESSTDDDDSD</sequence>
<name>A0AAF3FCV6_9BILA</name>
<dbReference type="GO" id="GO:0000993">
    <property type="term" value="F:RNA polymerase II complex binding"/>
    <property type="evidence" value="ECO:0007669"/>
    <property type="project" value="TreeGrafter"/>
</dbReference>
<evidence type="ECO:0000256" key="1">
    <source>
        <dbReference type="ARBA" id="ARBA00004123"/>
    </source>
</evidence>
<protein>
    <recommendedName>
        <fullName evidence="3">RNA polymerase II-associated factor 1 homolog</fullName>
    </recommendedName>
</protein>
<proteinExistence type="inferred from homology"/>
<dbReference type="PANTHER" id="PTHR23188:SF12">
    <property type="entry name" value="RNA POLYMERASE II-ASSOCIATED FACTOR 1 HOMOLOG"/>
    <property type="match status" value="1"/>
</dbReference>
<feature type="compositionally biased region" description="Acidic residues" evidence="5">
    <location>
        <begin position="377"/>
        <end position="415"/>
    </location>
</feature>
<evidence type="ECO:0000313" key="6">
    <source>
        <dbReference type="Proteomes" id="UP000887575"/>
    </source>
</evidence>
<evidence type="ECO:0000256" key="2">
    <source>
        <dbReference type="ARBA" id="ARBA00007560"/>
    </source>
</evidence>
<dbReference type="GO" id="GO:0003682">
    <property type="term" value="F:chromatin binding"/>
    <property type="evidence" value="ECO:0007669"/>
    <property type="project" value="TreeGrafter"/>
</dbReference>
<evidence type="ECO:0000256" key="4">
    <source>
        <dbReference type="ARBA" id="ARBA00023242"/>
    </source>
</evidence>
<evidence type="ECO:0000256" key="5">
    <source>
        <dbReference type="SAM" id="MobiDB-lite"/>
    </source>
</evidence>